<evidence type="ECO:0000256" key="3">
    <source>
        <dbReference type="SAM" id="MobiDB-lite"/>
    </source>
</evidence>
<dbReference type="InterPro" id="IPR003175">
    <property type="entry name" value="CDI_dom"/>
</dbReference>
<dbReference type="GO" id="GO:0005634">
    <property type="term" value="C:nucleus"/>
    <property type="evidence" value="ECO:0007669"/>
    <property type="project" value="InterPro"/>
</dbReference>
<dbReference type="GO" id="GO:0051726">
    <property type="term" value="P:regulation of cell cycle"/>
    <property type="evidence" value="ECO:0007669"/>
    <property type="project" value="InterPro"/>
</dbReference>
<feature type="domain" description="Cyclin-dependent kinase inhibitor" evidence="4">
    <location>
        <begin position="81"/>
        <end position="113"/>
    </location>
</feature>
<reference evidence="6" key="1">
    <citation type="submission" date="2025-08" db="UniProtKB">
        <authorList>
            <consortium name="RefSeq"/>
        </authorList>
    </citation>
    <scope>IDENTIFICATION</scope>
    <source>
        <tissue evidence="6">Muscle</tissue>
    </source>
</reference>
<dbReference type="Gene3D" id="4.10.365.10">
    <property type="entry name" value="p27"/>
    <property type="match status" value="1"/>
</dbReference>
<dbReference type="AlphaFoldDB" id="A0A6J3KRY2"/>
<accession>A0A6J3KRY2</accession>
<dbReference type="Pfam" id="PF02234">
    <property type="entry name" value="CDI"/>
    <property type="match status" value="1"/>
</dbReference>
<name>A0A6J3KRY2_9HYME</name>
<dbReference type="KEGG" id="bvk:117236731"/>
<feature type="compositionally biased region" description="Polar residues" evidence="3">
    <location>
        <begin position="8"/>
        <end position="24"/>
    </location>
</feature>
<dbReference type="GO" id="GO:0004861">
    <property type="term" value="F:cyclin-dependent protein serine/threonine kinase inhibitor activity"/>
    <property type="evidence" value="ECO:0007669"/>
    <property type="project" value="InterPro"/>
</dbReference>
<gene>
    <name evidence="6" type="primary">LOC117236731</name>
</gene>
<comment type="similarity">
    <text evidence="1">Belongs to the CDI family.</text>
</comment>
<feature type="compositionally biased region" description="Basic and acidic residues" evidence="3">
    <location>
        <begin position="148"/>
        <end position="164"/>
    </location>
</feature>
<proteinExistence type="inferred from homology"/>
<feature type="compositionally biased region" description="Acidic residues" evidence="3">
    <location>
        <begin position="137"/>
        <end position="147"/>
    </location>
</feature>
<keyword evidence="2 6" id="KW-0649">Protein kinase inhibitor</keyword>
<evidence type="ECO:0000313" key="5">
    <source>
        <dbReference type="Proteomes" id="UP000504631"/>
    </source>
</evidence>
<keyword evidence="5" id="KW-1185">Reference proteome</keyword>
<feature type="region of interest" description="Disordered" evidence="3">
    <location>
        <begin position="137"/>
        <end position="164"/>
    </location>
</feature>
<organism evidence="5 6">
    <name type="scientific">Bombus vosnesenskii</name>
    <dbReference type="NCBI Taxonomy" id="207650"/>
    <lineage>
        <taxon>Eukaryota</taxon>
        <taxon>Metazoa</taxon>
        <taxon>Ecdysozoa</taxon>
        <taxon>Arthropoda</taxon>
        <taxon>Hexapoda</taxon>
        <taxon>Insecta</taxon>
        <taxon>Pterygota</taxon>
        <taxon>Neoptera</taxon>
        <taxon>Endopterygota</taxon>
        <taxon>Hymenoptera</taxon>
        <taxon>Apocrita</taxon>
        <taxon>Aculeata</taxon>
        <taxon>Apoidea</taxon>
        <taxon>Anthophila</taxon>
        <taxon>Apidae</taxon>
        <taxon>Bombus</taxon>
        <taxon>Pyrobombus</taxon>
    </lineage>
</organism>
<evidence type="ECO:0000313" key="6">
    <source>
        <dbReference type="RefSeq" id="XP_033355815.1"/>
    </source>
</evidence>
<evidence type="ECO:0000256" key="2">
    <source>
        <dbReference type="ARBA" id="ARBA00023013"/>
    </source>
</evidence>
<dbReference type="GeneID" id="117236731"/>
<evidence type="ECO:0000256" key="1">
    <source>
        <dbReference type="ARBA" id="ARBA00006726"/>
    </source>
</evidence>
<dbReference type="RefSeq" id="XP_033355815.1">
    <property type="nucleotide sequence ID" value="XM_033499924.1"/>
</dbReference>
<evidence type="ECO:0000259" key="4">
    <source>
        <dbReference type="Pfam" id="PF02234"/>
    </source>
</evidence>
<feature type="region of interest" description="Disordered" evidence="3">
    <location>
        <begin position="1"/>
        <end position="31"/>
    </location>
</feature>
<sequence>MDMKSKCNTDSNSDTNQNISGNREVTSERSRARLMMQYPNIDIQEGRRLRSVRRRLFQDEDDDNETESVRNSGVEDNCFFEETRKNRENAKERWNFDFEKEEPLPGRYVWVKLDQHGNEICNPLEAKNRIENLQTMQEEDVQDDDITMQDHVEGKDDEKMTDST</sequence>
<dbReference type="InterPro" id="IPR044898">
    <property type="entry name" value="CDI_dom_sf"/>
</dbReference>
<protein>
    <submittedName>
        <fullName evidence="6">Cyclin-dependent kinase inhibitor 2-like isoform X1</fullName>
    </submittedName>
</protein>
<dbReference type="Proteomes" id="UP000504631">
    <property type="component" value="Unplaced"/>
</dbReference>